<evidence type="ECO:0000313" key="17">
    <source>
        <dbReference type="EMBL" id="KAK3090804.1"/>
    </source>
</evidence>
<keyword evidence="9" id="KW-0915">Sodium</keyword>
<organism evidence="17 18">
    <name type="scientific">Pinctada imbricata</name>
    <name type="common">Atlantic pearl-oyster</name>
    <name type="synonym">Pinctada martensii</name>
    <dbReference type="NCBI Taxonomy" id="66713"/>
    <lineage>
        <taxon>Eukaryota</taxon>
        <taxon>Metazoa</taxon>
        <taxon>Spiralia</taxon>
        <taxon>Lophotrochozoa</taxon>
        <taxon>Mollusca</taxon>
        <taxon>Bivalvia</taxon>
        <taxon>Autobranchia</taxon>
        <taxon>Pteriomorphia</taxon>
        <taxon>Pterioida</taxon>
        <taxon>Pterioidea</taxon>
        <taxon>Pteriidae</taxon>
        <taxon>Pinctada</taxon>
    </lineage>
</organism>
<feature type="transmembrane region" description="Helical" evidence="15">
    <location>
        <begin position="122"/>
        <end position="143"/>
    </location>
</feature>
<feature type="transmembrane region" description="Helical" evidence="15">
    <location>
        <begin position="243"/>
        <end position="266"/>
    </location>
</feature>
<keyword evidence="10 15" id="KW-0472">Membrane</keyword>
<evidence type="ECO:0000256" key="15">
    <source>
        <dbReference type="SAM" id="Phobius"/>
    </source>
</evidence>
<keyword evidence="18" id="KW-1185">Reference proteome</keyword>
<dbReference type="InterPro" id="IPR013057">
    <property type="entry name" value="AA_transpt_TM"/>
</dbReference>
<feature type="transmembrane region" description="Helical" evidence="15">
    <location>
        <begin position="201"/>
        <end position="223"/>
    </location>
</feature>
<evidence type="ECO:0000313" key="18">
    <source>
        <dbReference type="Proteomes" id="UP001186944"/>
    </source>
</evidence>
<feature type="transmembrane region" description="Helical" evidence="15">
    <location>
        <begin position="310"/>
        <end position="332"/>
    </location>
</feature>
<dbReference type="GO" id="GO:0031902">
    <property type="term" value="C:late endosome membrane"/>
    <property type="evidence" value="ECO:0007669"/>
    <property type="project" value="UniProtKB-SubCell"/>
</dbReference>
<keyword evidence="13" id="KW-0458">Lysosome</keyword>
<accession>A0AA89BU14</accession>
<keyword evidence="6" id="KW-0967">Endosome</keyword>
<dbReference type="GO" id="GO:0046872">
    <property type="term" value="F:metal ion binding"/>
    <property type="evidence" value="ECO:0007669"/>
    <property type="project" value="UniProtKB-KW"/>
</dbReference>
<evidence type="ECO:0000256" key="9">
    <source>
        <dbReference type="ARBA" id="ARBA00023053"/>
    </source>
</evidence>
<keyword evidence="7" id="KW-0029">Amino-acid transport</keyword>
<name>A0AA89BU14_PINIB</name>
<keyword evidence="5" id="KW-0479">Metal-binding</keyword>
<feature type="transmembrane region" description="Helical" evidence="15">
    <location>
        <begin position="344"/>
        <end position="366"/>
    </location>
</feature>
<keyword evidence="8 15" id="KW-1133">Transmembrane helix</keyword>
<keyword evidence="3" id="KW-0813">Transport</keyword>
<evidence type="ECO:0000256" key="6">
    <source>
        <dbReference type="ARBA" id="ARBA00022753"/>
    </source>
</evidence>
<gene>
    <name evidence="17" type="ORF">FSP39_014787</name>
</gene>
<evidence type="ECO:0000256" key="2">
    <source>
        <dbReference type="ARBA" id="ARBA00004155"/>
    </source>
</evidence>
<proteinExistence type="inferred from homology"/>
<dbReference type="PANTHER" id="PTHR22950">
    <property type="entry name" value="AMINO ACID TRANSPORTER"/>
    <property type="match status" value="1"/>
</dbReference>
<evidence type="ECO:0000256" key="13">
    <source>
        <dbReference type="ARBA" id="ARBA00023228"/>
    </source>
</evidence>
<sequence length="376" mass="42184">MDFSDVCGQYLGRWAQILAVGSSLLTLLGGGIVYWILMSNFMYNVVTFIYRCPDAVDSGSNKSHANHSLGVYFLSSSSDHTHDATFDRVWDEYHTVPFFLVLVLGPLINFKSPTFFTKFNALGTISVCYLVSFVAYNTSQWGINLPFDNLYSNLADHVYIPDFRGTFVALTGIAALAYFVQNCVISICRNQRHPENNVRDLIIAYILVAVTYIYMGTMFYAAFPLNKDCIADNLLNNIADTNVFAFVARIGLFFQMMCVFPLLLYIFRVQLLHSLFGSVWPSLKHVLVLNAILVAICILFAVFLPHIGTIIGFVGAFCGFSYAILLPCLVYLKTKYLDGTITKPSIIFHSFLVLLGFGNFVGQFVLLGHKEDTIYK</sequence>
<feature type="transmembrane region" description="Helical" evidence="15">
    <location>
        <begin position="17"/>
        <end position="37"/>
    </location>
</feature>
<evidence type="ECO:0000256" key="3">
    <source>
        <dbReference type="ARBA" id="ARBA00022448"/>
    </source>
</evidence>
<evidence type="ECO:0000256" key="8">
    <source>
        <dbReference type="ARBA" id="ARBA00022989"/>
    </source>
</evidence>
<dbReference type="EMBL" id="VSWD01000010">
    <property type="protein sequence ID" value="KAK3090804.1"/>
    <property type="molecule type" value="Genomic_DNA"/>
</dbReference>
<evidence type="ECO:0000256" key="10">
    <source>
        <dbReference type="ARBA" id="ARBA00023136"/>
    </source>
</evidence>
<reference evidence="17" key="1">
    <citation type="submission" date="2019-08" db="EMBL/GenBank/DDBJ databases">
        <title>The improved chromosome-level genome for the pearl oyster Pinctada fucata martensii using PacBio sequencing and Hi-C.</title>
        <authorList>
            <person name="Zheng Z."/>
        </authorList>
    </citation>
    <scope>NUCLEOTIDE SEQUENCE</scope>
    <source>
        <strain evidence="17">ZZ-2019</strain>
        <tissue evidence="17">Adductor muscle</tissue>
    </source>
</reference>
<feature type="transmembrane region" description="Helical" evidence="15">
    <location>
        <begin position="163"/>
        <end position="180"/>
    </location>
</feature>
<evidence type="ECO:0000256" key="14">
    <source>
        <dbReference type="ARBA" id="ARBA00038442"/>
    </source>
</evidence>
<keyword evidence="4 15" id="KW-0812">Transmembrane</keyword>
<evidence type="ECO:0000256" key="5">
    <source>
        <dbReference type="ARBA" id="ARBA00022723"/>
    </source>
</evidence>
<evidence type="ECO:0000259" key="16">
    <source>
        <dbReference type="Pfam" id="PF01490"/>
    </source>
</evidence>
<feature type="domain" description="Amino acid transporter transmembrane" evidence="16">
    <location>
        <begin position="2"/>
        <end position="354"/>
    </location>
</feature>
<feature type="transmembrane region" description="Helical" evidence="15">
    <location>
        <begin position="286"/>
        <end position="304"/>
    </location>
</feature>
<evidence type="ECO:0000256" key="11">
    <source>
        <dbReference type="ARBA" id="ARBA00023157"/>
    </source>
</evidence>
<dbReference type="Proteomes" id="UP001186944">
    <property type="component" value="Unassembled WGS sequence"/>
</dbReference>
<dbReference type="AlphaFoldDB" id="A0AA89BU14"/>
<dbReference type="GO" id="GO:0015179">
    <property type="term" value="F:L-amino acid transmembrane transporter activity"/>
    <property type="evidence" value="ECO:0007669"/>
    <property type="project" value="TreeGrafter"/>
</dbReference>
<dbReference type="GO" id="GO:0005765">
    <property type="term" value="C:lysosomal membrane"/>
    <property type="evidence" value="ECO:0007669"/>
    <property type="project" value="UniProtKB-SubCell"/>
</dbReference>
<dbReference type="Pfam" id="PF01490">
    <property type="entry name" value="Aa_trans"/>
    <property type="match status" value="1"/>
</dbReference>
<keyword evidence="11" id="KW-1015">Disulfide bond</keyword>
<dbReference type="PANTHER" id="PTHR22950:SF244">
    <property type="entry name" value="NEUTRAL AMINO ACID TRANSPORTER 9"/>
    <property type="match status" value="1"/>
</dbReference>
<evidence type="ECO:0000256" key="12">
    <source>
        <dbReference type="ARBA" id="ARBA00023180"/>
    </source>
</evidence>
<evidence type="ECO:0000256" key="4">
    <source>
        <dbReference type="ARBA" id="ARBA00022692"/>
    </source>
</evidence>
<keyword evidence="12" id="KW-0325">Glycoprotein</keyword>
<evidence type="ECO:0000256" key="1">
    <source>
        <dbReference type="ARBA" id="ARBA00004107"/>
    </source>
</evidence>
<protein>
    <recommendedName>
        <fullName evidence="16">Amino acid transporter transmembrane domain-containing protein</fullName>
    </recommendedName>
</protein>
<evidence type="ECO:0000256" key="7">
    <source>
        <dbReference type="ARBA" id="ARBA00022970"/>
    </source>
</evidence>
<comment type="subcellular location">
    <subcellularLocation>
        <location evidence="1">Late endosome membrane</location>
        <topology evidence="1">Multi-pass membrane protein</topology>
    </subcellularLocation>
    <subcellularLocation>
        <location evidence="2">Lysosome membrane</location>
        <topology evidence="2">Multi-pass membrane protein</topology>
    </subcellularLocation>
</comment>
<comment type="similarity">
    <text evidence="14">Belongs to the amino acid/polyamine transporter 2 family. SLC38A9 subfamily.</text>
</comment>
<comment type="caution">
    <text evidence="17">The sequence shown here is derived from an EMBL/GenBank/DDBJ whole genome shotgun (WGS) entry which is preliminary data.</text>
</comment>